<dbReference type="InterPro" id="IPR005586">
    <property type="entry name" value="ABC_trans_aux"/>
</dbReference>
<dbReference type="Pfam" id="PF03886">
    <property type="entry name" value="ABC_trans_aux"/>
    <property type="match status" value="1"/>
</dbReference>
<feature type="chain" id="PRO_5001648865" evidence="1">
    <location>
        <begin position="38"/>
        <end position="208"/>
    </location>
</feature>
<accession>A0A067Z785</accession>
<organism evidence="3 4">
    <name type="scientific">Gluconobacter oxydans DSM 3504</name>
    <dbReference type="NCBI Taxonomy" id="1288313"/>
    <lineage>
        <taxon>Bacteria</taxon>
        <taxon>Pseudomonadati</taxon>
        <taxon>Pseudomonadota</taxon>
        <taxon>Alphaproteobacteria</taxon>
        <taxon>Acetobacterales</taxon>
        <taxon>Acetobacteraceae</taxon>
        <taxon>Gluconobacter</taxon>
    </lineage>
</organism>
<reference evidence="3 4" key="1">
    <citation type="journal article" date="2015" name="Appl. Microbiol. Biotechnol.">
        <title>The consequence of an additional NADH dehydrogenase paralog on the growth of Gluconobacter oxydans DSM3504.</title>
        <authorList>
            <person name="Kostner D."/>
            <person name="Luchterhand B."/>
            <person name="Junker A."/>
            <person name="Volland S."/>
            <person name="Daniel R."/>
            <person name="Buchs J."/>
            <person name="Liebl W."/>
            <person name="Ehrenreich A."/>
        </authorList>
    </citation>
    <scope>NUCLEOTIDE SEQUENCE [LARGE SCALE GENOMIC DNA]</scope>
    <source>
        <strain evidence="3">DSM 3504</strain>
    </source>
</reference>
<feature type="signal peptide" evidence="1">
    <location>
        <begin position="1"/>
        <end position="37"/>
    </location>
</feature>
<evidence type="ECO:0000313" key="4">
    <source>
        <dbReference type="Proteomes" id="UP000031656"/>
    </source>
</evidence>
<sequence length="208" mass="22380">MSRQFRRPLFLPETKPVTRLITRSAALLAFALMSGCAAPPMQFYTLGAPAIAQNSGTLPASAPVLNVSHVTLPDYLDSQDILIRHGDQLDRSLNGRWGSRLSQGVTDLLAAHLGQDWQGYVVTTQPLAETPALRLAVNISRLDLDSSGQGTLTADWALIPSDEHQPVQRSRGSFTAQGTVTTDSGKVALTRTLVEQLAARIASTTPRP</sequence>
<dbReference type="EMBL" id="CP004373">
    <property type="protein sequence ID" value="AHK72102.1"/>
    <property type="molecule type" value="Genomic_DNA"/>
</dbReference>
<dbReference type="AlphaFoldDB" id="A0A067Z785"/>
<evidence type="ECO:0000313" key="3">
    <source>
        <dbReference type="EMBL" id="AHK72102.1"/>
    </source>
</evidence>
<dbReference type="Gene3D" id="3.40.50.10610">
    <property type="entry name" value="ABC-type transport auxiliary lipoprotein component"/>
    <property type="match status" value="1"/>
</dbReference>
<proteinExistence type="predicted"/>
<evidence type="ECO:0000256" key="1">
    <source>
        <dbReference type="SAM" id="SignalP"/>
    </source>
</evidence>
<protein>
    <submittedName>
        <fullName evidence="3">Putative outer membrane protein</fullName>
    </submittedName>
</protein>
<dbReference type="HOGENOM" id="CLU_096001_2_1_5"/>
<evidence type="ECO:0000259" key="2">
    <source>
        <dbReference type="Pfam" id="PF03886"/>
    </source>
</evidence>
<dbReference type="KEGG" id="goy:GLS_c22310"/>
<keyword evidence="1" id="KW-0732">Signal</keyword>
<dbReference type="Proteomes" id="UP000031656">
    <property type="component" value="Chromosome"/>
</dbReference>
<feature type="domain" description="ABC-type transport auxiliary lipoprotein component" evidence="2">
    <location>
        <begin position="44"/>
        <end position="202"/>
    </location>
</feature>
<gene>
    <name evidence="3" type="ORF">GLS_c22310</name>
</gene>
<dbReference type="SUPFAM" id="SSF159594">
    <property type="entry name" value="XCC0632-like"/>
    <property type="match status" value="1"/>
</dbReference>
<name>A0A067Z785_GLUOY</name>